<protein>
    <submittedName>
        <fullName evidence="1">Uncharacterized protein</fullName>
    </submittedName>
</protein>
<accession>A0A523TG23</accession>
<gene>
    <name evidence="1" type="ORF">E3J68_01995</name>
</gene>
<dbReference type="Proteomes" id="UP000316517">
    <property type="component" value="Unassembled WGS sequence"/>
</dbReference>
<comment type="caution">
    <text evidence="1">The sequence shown here is derived from an EMBL/GenBank/DDBJ whole genome shotgun (WGS) entry which is preliminary data.</text>
</comment>
<reference evidence="1 2" key="1">
    <citation type="submission" date="2019-03" db="EMBL/GenBank/DDBJ databases">
        <title>Metabolic potential of uncultured bacteria and archaea associated with petroleum seepage in deep-sea sediments.</title>
        <authorList>
            <person name="Dong X."/>
            <person name="Hubert C."/>
        </authorList>
    </citation>
    <scope>NUCLEOTIDE SEQUENCE [LARGE SCALE GENOMIC DNA]</scope>
    <source>
        <strain evidence="1">E44_bin3</strain>
    </source>
</reference>
<sequence length="100" mass="11498">MDSLIGKLDSHIFLLTRGSGVLFHHLSNSLSFPLLLHRLHQLRHQDYSILGAHRQILDGTQGKWMRLFRVPIDALSLYRKISHDGAHQLILSNCQRVLPK</sequence>
<dbReference type="AlphaFoldDB" id="A0A523TG23"/>
<proteinExistence type="predicted"/>
<evidence type="ECO:0000313" key="1">
    <source>
        <dbReference type="EMBL" id="TET29284.1"/>
    </source>
</evidence>
<dbReference type="EMBL" id="SOJT01000088">
    <property type="protein sequence ID" value="TET29284.1"/>
    <property type="molecule type" value="Genomic_DNA"/>
</dbReference>
<evidence type="ECO:0000313" key="2">
    <source>
        <dbReference type="Proteomes" id="UP000316517"/>
    </source>
</evidence>
<organism evidence="1 2">
    <name type="scientific">Aerophobetes bacterium</name>
    <dbReference type="NCBI Taxonomy" id="2030807"/>
    <lineage>
        <taxon>Bacteria</taxon>
        <taxon>Candidatus Aerophobota</taxon>
    </lineage>
</organism>
<name>A0A523TG23_UNCAE</name>